<dbReference type="Pfam" id="PF01663">
    <property type="entry name" value="Phosphodiest"/>
    <property type="match status" value="1"/>
</dbReference>
<dbReference type="PANTHER" id="PTHR10151">
    <property type="entry name" value="ECTONUCLEOTIDE PYROPHOSPHATASE/PHOSPHODIESTERASE"/>
    <property type="match status" value="1"/>
</dbReference>
<keyword evidence="2" id="KW-1185">Reference proteome</keyword>
<accession>A0ABU9W1D7</accession>
<organism evidence="1 2">
    <name type="scientific">Leifsonia stereocauli</name>
    <dbReference type="NCBI Taxonomy" id="3134136"/>
    <lineage>
        <taxon>Bacteria</taxon>
        <taxon>Bacillati</taxon>
        <taxon>Actinomycetota</taxon>
        <taxon>Actinomycetes</taxon>
        <taxon>Micrococcales</taxon>
        <taxon>Microbacteriaceae</taxon>
        <taxon>Leifsonia</taxon>
    </lineage>
</organism>
<evidence type="ECO:0000313" key="1">
    <source>
        <dbReference type="EMBL" id="MEN1945813.1"/>
    </source>
</evidence>
<gene>
    <name evidence="1" type="ORF">WJX64_04585</name>
</gene>
<dbReference type="PANTHER" id="PTHR10151:SF120">
    <property type="entry name" value="BIS(5'-ADENOSYL)-TRIPHOSPHATASE"/>
    <property type="match status" value="1"/>
</dbReference>
<name>A0ABU9W1D7_9MICO</name>
<reference evidence="1 2" key="1">
    <citation type="submission" date="2024-03" db="EMBL/GenBank/DDBJ databases">
        <title>YIM 134122 draft genome.</title>
        <authorList>
            <person name="Zuo S."/>
            <person name="Xiong L."/>
        </authorList>
    </citation>
    <scope>NUCLEOTIDE SEQUENCE [LARGE SCALE GENOMIC DNA]</scope>
    <source>
        <strain evidence="1 2">YIM 134122</strain>
    </source>
</reference>
<dbReference type="EMBL" id="JBCLVG010000001">
    <property type="protein sequence ID" value="MEN1945813.1"/>
    <property type="molecule type" value="Genomic_DNA"/>
</dbReference>
<evidence type="ECO:0000313" key="2">
    <source>
        <dbReference type="Proteomes" id="UP001425155"/>
    </source>
</evidence>
<dbReference type="InterPro" id="IPR002591">
    <property type="entry name" value="Phosphodiest/P_Trfase"/>
</dbReference>
<dbReference type="InterPro" id="IPR017850">
    <property type="entry name" value="Alkaline_phosphatase_core_sf"/>
</dbReference>
<dbReference type="Gene3D" id="3.40.720.10">
    <property type="entry name" value="Alkaline Phosphatase, subunit A"/>
    <property type="match status" value="1"/>
</dbReference>
<dbReference type="RefSeq" id="WP_342112264.1">
    <property type="nucleotide sequence ID" value="NZ_JBCAUN010000001.1"/>
</dbReference>
<dbReference type="SUPFAM" id="SSF53649">
    <property type="entry name" value="Alkaline phosphatase-like"/>
    <property type="match status" value="1"/>
</dbReference>
<sequence length="383" mass="40407">MPMVPSAETGAPRLADVLASCRASITGASNLLGLPAVDHAIVLLVDGLGTSNLRASAGHARYLASRLTKKASLPGVFPATTAVGLGSLCTGAPSGSHGLVGYRVLDAANDRVVNQLSGWDDEMRPDAWQPLPTQFEQATDDGIPAFAVGPSRYADSGLSNALLRGAEYVSAGSVAARLDAALRVVRENDRALVYVYVPELDMAAHARGWLSDKWVGELEALDAEVSRFAESLPASAGLIVTADHGVVDVPAAKHVLFDTAPQLIDGVRHIGGDPRCLYLYLEPDAAPDAADTLAAAWRESEGDRAWVYTRAEAVASGLFGEVAPEVLPRIGDVIVAARKLIAYYDSRETNLSPRAMIGQHGSLTDEESRVPCLRFGAYAVDAR</sequence>
<dbReference type="Proteomes" id="UP001425155">
    <property type="component" value="Unassembled WGS sequence"/>
</dbReference>
<comment type="caution">
    <text evidence="1">The sequence shown here is derived from an EMBL/GenBank/DDBJ whole genome shotgun (WGS) entry which is preliminary data.</text>
</comment>
<proteinExistence type="predicted"/>
<protein>
    <submittedName>
        <fullName evidence="1">Alkaline phosphatase family protein</fullName>
    </submittedName>
</protein>